<dbReference type="Proteomes" id="UP001140510">
    <property type="component" value="Unassembled WGS sequence"/>
</dbReference>
<feature type="transmembrane region" description="Helical" evidence="5">
    <location>
        <begin position="123"/>
        <end position="143"/>
    </location>
</feature>
<keyword evidence="2 5" id="KW-0812">Transmembrane</keyword>
<evidence type="ECO:0000256" key="3">
    <source>
        <dbReference type="ARBA" id="ARBA00022989"/>
    </source>
</evidence>
<dbReference type="PANTHER" id="PTHR39608:SF1">
    <property type="entry name" value="INTEGRAL MEMBRANE PROTEIN (AFU_ORTHOLOGUE AFUA_5G08640)"/>
    <property type="match status" value="1"/>
</dbReference>
<dbReference type="OrthoDB" id="4074965at2759"/>
<keyword evidence="3 5" id="KW-1133">Transmembrane helix</keyword>
<feature type="transmembrane region" description="Helical" evidence="5">
    <location>
        <begin position="12"/>
        <end position="31"/>
    </location>
</feature>
<comment type="subcellular location">
    <subcellularLocation>
        <location evidence="1">Membrane</location>
        <topology evidence="1">Multi-pass membrane protein</topology>
    </subcellularLocation>
</comment>
<dbReference type="AlphaFoldDB" id="A0A9W8ZMC0"/>
<comment type="caution">
    <text evidence="7">The sequence shown here is derived from an EMBL/GenBank/DDBJ whole genome shotgun (WGS) entry which is preliminary data.</text>
</comment>
<evidence type="ECO:0000259" key="6">
    <source>
        <dbReference type="Pfam" id="PF01284"/>
    </source>
</evidence>
<evidence type="ECO:0000256" key="4">
    <source>
        <dbReference type="ARBA" id="ARBA00023136"/>
    </source>
</evidence>
<evidence type="ECO:0000313" key="7">
    <source>
        <dbReference type="EMBL" id="KAJ4409626.1"/>
    </source>
</evidence>
<accession>A0A9W8ZMC0</accession>
<evidence type="ECO:0000256" key="5">
    <source>
        <dbReference type="SAM" id="Phobius"/>
    </source>
</evidence>
<name>A0A9W8ZMC0_9PLEO</name>
<keyword evidence="4 5" id="KW-0472">Membrane</keyword>
<dbReference type="InterPro" id="IPR008253">
    <property type="entry name" value="Marvel"/>
</dbReference>
<evidence type="ECO:0000256" key="1">
    <source>
        <dbReference type="ARBA" id="ARBA00004141"/>
    </source>
</evidence>
<evidence type="ECO:0000256" key="2">
    <source>
        <dbReference type="ARBA" id="ARBA00022692"/>
    </source>
</evidence>
<dbReference type="PANTHER" id="PTHR39608">
    <property type="entry name" value="INTEGRAL MEMBRANE PROTEIN (AFU_ORTHOLOGUE AFUA_5G08640)"/>
    <property type="match status" value="1"/>
</dbReference>
<dbReference type="GO" id="GO:0016020">
    <property type="term" value="C:membrane"/>
    <property type="evidence" value="ECO:0007669"/>
    <property type="project" value="UniProtKB-SubCell"/>
</dbReference>
<proteinExistence type="predicted"/>
<gene>
    <name evidence="7" type="ORF">N0V91_002547</name>
</gene>
<organism evidence="7 8">
    <name type="scientific">Didymella pomorum</name>
    <dbReference type="NCBI Taxonomy" id="749634"/>
    <lineage>
        <taxon>Eukaryota</taxon>
        <taxon>Fungi</taxon>
        <taxon>Dikarya</taxon>
        <taxon>Ascomycota</taxon>
        <taxon>Pezizomycotina</taxon>
        <taxon>Dothideomycetes</taxon>
        <taxon>Pleosporomycetidae</taxon>
        <taxon>Pleosporales</taxon>
        <taxon>Pleosporineae</taxon>
        <taxon>Didymellaceae</taxon>
        <taxon>Didymella</taxon>
    </lineage>
</organism>
<feature type="transmembrane region" description="Helical" evidence="5">
    <location>
        <begin position="43"/>
        <end position="63"/>
    </location>
</feature>
<evidence type="ECO:0000313" key="8">
    <source>
        <dbReference type="Proteomes" id="UP001140510"/>
    </source>
</evidence>
<dbReference type="EMBL" id="JAPEVA010000011">
    <property type="protein sequence ID" value="KAJ4409626.1"/>
    <property type="molecule type" value="Genomic_DNA"/>
</dbReference>
<feature type="domain" description="MARVEL" evidence="6">
    <location>
        <begin position="6"/>
        <end position="138"/>
    </location>
</feature>
<dbReference type="Pfam" id="PF01284">
    <property type="entry name" value="MARVEL"/>
    <property type="match status" value="1"/>
</dbReference>
<sequence length="166" mass="18211">MAFLRLISRGLRLAQFITAAVVLGLTSYFMHELHQPRVGPFACLFYSVVIAAISVCLSLVWAISANTSLTQIGSDFVSTGAWFAVFAVLQDYFDDGSKCGSTWAWNNLDVTNNYCGQWNTAKAFAFLAAMFFLASFIVCLLAWDGARQRASTAEGVPARRSISNRV</sequence>
<keyword evidence="8" id="KW-1185">Reference proteome</keyword>
<protein>
    <recommendedName>
        <fullName evidence="6">MARVEL domain-containing protein</fullName>
    </recommendedName>
</protein>
<reference evidence="7" key="1">
    <citation type="submission" date="2022-10" db="EMBL/GenBank/DDBJ databases">
        <title>Tapping the CABI collections for fungal endophytes: first genome assemblies for Collariella, Neodidymelliopsis, Ascochyta clinopodiicola, Didymella pomorum, Didymosphaeria variabile, Neocosmospora piperis and Neocucurbitaria cava.</title>
        <authorList>
            <person name="Hill R."/>
        </authorList>
    </citation>
    <scope>NUCLEOTIDE SEQUENCE</scope>
    <source>
        <strain evidence="7">IMI 355091</strain>
    </source>
</reference>